<keyword evidence="3" id="KW-1185">Reference proteome</keyword>
<organism evidence="2 3">
    <name type="scientific">Taibaiella soli</name>
    <dbReference type="NCBI Taxonomy" id="1649169"/>
    <lineage>
        <taxon>Bacteria</taxon>
        <taxon>Pseudomonadati</taxon>
        <taxon>Bacteroidota</taxon>
        <taxon>Chitinophagia</taxon>
        <taxon>Chitinophagales</taxon>
        <taxon>Chitinophagaceae</taxon>
        <taxon>Taibaiella</taxon>
    </lineage>
</organism>
<keyword evidence="1" id="KW-1133">Transmembrane helix</keyword>
<feature type="transmembrane region" description="Helical" evidence="1">
    <location>
        <begin position="522"/>
        <end position="540"/>
    </location>
</feature>
<feature type="transmembrane region" description="Helical" evidence="1">
    <location>
        <begin position="259"/>
        <end position="285"/>
    </location>
</feature>
<dbReference type="EMBL" id="QKTW01000002">
    <property type="protein sequence ID" value="PZF74694.1"/>
    <property type="molecule type" value="Genomic_DNA"/>
</dbReference>
<feature type="transmembrane region" description="Helical" evidence="1">
    <location>
        <begin position="552"/>
        <end position="573"/>
    </location>
</feature>
<dbReference type="Proteomes" id="UP000248745">
    <property type="component" value="Unassembled WGS sequence"/>
</dbReference>
<name>A0A2W2B328_9BACT</name>
<feature type="transmembrane region" description="Helical" evidence="1">
    <location>
        <begin position="181"/>
        <end position="211"/>
    </location>
</feature>
<dbReference type="PANTHER" id="PTHR16214">
    <property type="entry name" value="TRANSMEMBRANE PROTEIN 260"/>
    <property type="match status" value="1"/>
</dbReference>
<feature type="transmembrane region" description="Helical" evidence="1">
    <location>
        <begin position="499"/>
        <end position="516"/>
    </location>
</feature>
<feature type="transmembrane region" description="Helical" evidence="1">
    <location>
        <begin position="121"/>
        <end position="139"/>
    </location>
</feature>
<reference evidence="2 3" key="1">
    <citation type="submission" date="2018-06" db="EMBL/GenBank/DDBJ databases">
        <title>Mucibacter soli gen. nov., sp. nov., a new member of the family Chitinophagaceae producing mucin.</title>
        <authorList>
            <person name="Kim M.-K."/>
            <person name="Park S."/>
            <person name="Kim T.-S."/>
            <person name="Joung Y."/>
            <person name="Han J.-H."/>
            <person name="Kim S.B."/>
        </authorList>
    </citation>
    <scope>NUCLEOTIDE SEQUENCE [LARGE SCALE GENOMIC DNA]</scope>
    <source>
        <strain evidence="2 3">R1-15</strain>
    </source>
</reference>
<dbReference type="RefSeq" id="WP_110996900.1">
    <property type="nucleotide sequence ID" value="NZ_QKTW01000002.1"/>
</dbReference>
<feature type="transmembrane region" description="Helical" evidence="1">
    <location>
        <begin position="291"/>
        <end position="315"/>
    </location>
</feature>
<feature type="transmembrane region" description="Helical" evidence="1">
    <location>
        <begin position="79"/>
        <end position="100"/>
    </location>
</feature>
<feature type="transmembrane region" description="Helical" evidence="1">
    <location>
        <begin position="585"/>
        <end position="603"/>
    </location>
</feature>
<keyword evidence="1" id="KW-0472">Membrane</keyword>
<feature type="transmembrane region" description="Helical" evidence="1">
    <location>
        <begin position="7"/>
        <end position="24"/>
    </location>
</feature>
<keyword evidence="1" id="KW-0812">Transmembrane</keyword>
<evidence type="ECO:0000313" key="2">
    <source>
        <dbReference type="EMBL" id="PZF74694.1"/>
    </source>
</evidence>
<sequence length="1051" mass="118874">MNYRKINNLMGWLTGAIAYIVYLLTMEPTTSFWDCGEFASCAYKVEVGHSPGAPFFMLLQRFFSLFTGGAMTAQPSAKAVVLINSFSALTSGLTILFLFWTITHLAKKLMVKEGDEPDGKNIALIMGAGMVGALAYTFSDTFWFSAVEAEVYATSSFFTAFVFWAIMKWENIADKRYSDRWLVLICYMMGLSVGVHLLNLLTIPALAMVYYFKRYKPTTTGAIGAFLIGCVFLALVQFGILQGIPVLASKFDLMFVNGFGLPFDTGAVFLILLIVALLVWLLIWAKRKGHYLLHTGVLCITFVIIGFSSYLTAIIRSRADVPIDMTNPDNAMSLTSYISRDQFGQQPLLFGPDFNTPVTGYDKKGNTYDKSKKNGKDYYEAVGKKIEPKFDGGRFFPRIWDNNDPSHVQFYRNYLGLGPNDDPSSADNFKFFFNYQLNWMWWRYFMWNYVGRENDVEGQGDARAGNWISGIKPIDQFFGRGDIDKMGDGMSNNKARNELYFLPFILGILGLVYQFNRNRKDGIIVFLLFFFTGIAVVLYLNNTPLQPRERDYAYAGSTYAYAIWIGLGVLMVAEWMQRAVKGASSAYLATGLCLLTVPVLMAAKEWDDHDRSKKYLARDSAYNVLESCEPNAILFTFGDNDTYPLWYLQEIEGVRSDVRIVNLSLLGIDWYIDQLNYKINKADVVPMMWQKQHYVGDRRNFLRVMPNPQIPQNQYINLTDICKFMISDDPNSKVQVSADGETSNYIPTKNFYVPTLSKAELVKNGMAKAEDTARITNEMKFTMGKDYADKSDLTVLNIVAAIAQQGWTRPIYFGGGLPGDNYQGMQDYLKMEGMVYRLVPYKVVDPANAAASAQRGEMGFVDADKSFNLFTKTYRWGGGERNDVYFDEKNKIMFTSYRNNVSRIAAELSRQNRQKDAEAVMDVVDKNITQAAYAYNPYLLQGFDPSAYFMAGGCYQIGYVKKGREITMKLVKNLEADVNWILTLKDDAKESMASDVQRDISIMSMLGNMAKGSGDNATATELEQKVNMLAQKVSKQINMQAFQQQQQQQGQ</sequence>
<proteinExistence type="predicted"/>
<gene>
    <name evidence="2" type="ORF">DN068_00405</name>
</gene>
<dbReference type="InterPro" id="IPR052724">
    <property type="entry name" value="GT117_domain-containing"/>
</dbReference>
<evidence type="ECO:0000256" key="1">
    <source>
        <dbReference type="SAM" id="Phobius"/>
    </source>
</evidence>
<comment type="caution">
    <text evidence="2">The sequence shown here is derived from an EMBL/GenBank/DDBJ whole genome shotgun (WGS) entry which is preliminary data.</text>
</comment>
<feature type="transmembrane region" description="Helical" evidence="1">
    <location>
        <begin position="223"/>
        <end position="247"/>
    </location>
</feature>
<protein>
    <submittedName>
        <fullName evidence="2">DUF2723 domain-containing protein</fullName>
    </submittedName>
</protein>
<dbReference type="InterPro" id="IPR021280">
    <property type="entry name" value="TMEM260-like"/>
</dbReference>
<dbReference type="AlphaFoldDB" id="A0A2W2B328"/>
<accession>A0A2W2B328</accession>
<dbReference type="PANTHER" id="PTHR16214:SF3">
    <property type="entry name" value="TRANSMEMBRANE PROTEIN 260"/>
    <property type="match status" value="1"/>
</dbReference>
<dbReference type="OrthoDB" id="9807602at2"/>
<dbReference type="Pfam" id="PF11028">
    <property type="entry name" value="TMEM260-like"/>
    <property type="match status" value="1"/>
</dbReference>
<feature type="transmembrane region" description="Helical" evidence="1">
    <location>
        <begin position="151"/>
        <end position="169"/>
    </location>
</feature>
<evidence type="ECO:0000313" key="3">
    <source>
        <dbReference type="Proteomes" id="UP000248745"/>
    </source>
</evidence>